<organism evidence="3 4">
    <name type="scientific">Cytobacillus solani</name>
    <dbReference type="NCBI Taxonomy" id="1637975"/>
    <lineage>
        <taxon>Bacteria</taxon>
        <taxon>Bacillati</taxon>
        <taxon>Bacillota</taxon>
        <taxon>Bacilli</taxon>
        <taxon>Bacillales</taxon>
        <taxon>Bacillaceae</taxon>
        <taxon>Cytobacillus</taxon>
    </lineage>
</organism>
<evidence type="ECO:0008006" key="5">
    <source>
        <dbReference type="Google" id="ProtNLM"/>
    </source>
</evidence>
<comment type="caution">
    <text evidence="3">The sequence shown here is derived from an EMBL/GenBank/DDBJ whole genome shotgun (WGS) entry which is preliminary data.</text>
</comment>
<dbReference type="RefSeq" id="WP_053476130.1">
    <property type="nucleotide sequence ID" value="NZ_CP085712.1"/>
</dbReference>
<feature type="region of interest" description="Disordered" evidence="1">
    <location>
        <begin position="41"/>
        <end position="75"/>
    </location>
</feature>
<evidence type="ECO:0000256" key="2">
    <source>
        <dbReference type="SAM" id="SignalP"/>
    </source>
</evidence>
<keyword evidence="4" id="KW-1185">Reference proteome</keyword>
<dbReference type="InterPro" id="IPR014247">
    <property type="entry name" value="Spore_lipoprot_YhcN/YlaJ"/>
</dbReference>
<proteinExistence type="predicted"/>
<evidence type="ECO:0000313" key="4">
    <source>
        <dbReference type="Proteomes" id="UP000050996"/>
    </source>
</evidence>
<dbReference type="NCBIfam" id="TIGR02898">
    <property type="entry name" value="spore_YhcN_YlaJ"/>
    <property type="match status" value="1"/>
</dbReference>
<protein>
    <recommendedName>
        <fullName evidence="5">Sporulation protein</fullName>
    </recommendedName>
</protein>
<evidence type="ECO:0000313" key="3">
    <source>
        <dbReference type="EMBL" id="KQL19593.1"/>
    </source>
</evidence>
<dbReference type="PATRIC" id="fig|1637975.4.peg.2698"/>
<name>A0A0Q3QN80_9BACI</name>
<dbReference type="GO" id="GO:0030435">
    <property type="term" value="P:sporulation resulting in formation of a cellular spore"/>
    <property type="evidence" value="ECO:0007669"/>
    <property type="project" value="InterPro"/>
</dbReference>
<sequence>MLKYKWMITAALTAVFLTACGANNNGNDTALGNRDVTDPVRVNDGNRFNGTNDLNDLDPLLRVRNNPQNDNNDSPRMRVADKAADRIAAMPEVKDVNVIVTDDNAYVAAQLGEGVELTRVVERKIADQVKAVDQEIDDVYVSANPDFYDRMTSYSNDIRNGEPMEGLFEEFTESVRRMFPSNVNNQR</sequence>
<gene>
    <name evidence="3" type="ORF">AN957_14160</name>
</gene>
<reference evidence="3 4" key="1">
    <citation type="submission" date="2015-09" db="EMBL/GenBank/DDBJ databases">
        <title>Genome sequencing project for genomic taxonomy and phylogenomics of Bacillus-like bacteria.</title>
        <authorList>
            <person name="Liu B."/>
            <person name="Wang J."/>
            <person name="Zhu Y."/>
            <person name="Liu G."/>
            <person name="Chen Q."/>
            <person name="Chen Z."/>
            <person name="Lan J."/>
            <person name="Che J."/>
            <person name="Ge C."/>
            <person name="Shi H."/>
            <person name="Pan Z."/>
            <person name="Liu X."/>
        </authorList>
    </citation>
    <scope>NUCLEOTIDE SEQUENCE [LARGE SCALE GENOMIC DNA]</scope>
    <source>
        <strain evidence="3 4">FJAT-18043</strain>
    </source>
</reference>
<dbReference type="EMBL" id="LJIX01000006">
    <property type="protein sequence ID" value="KQL19593.1"/>
    <property type="molecule type" value="Genomic_DNA"/>
</dbReference>
<accession>A0A0Q3QN80</accession>
<evidence type="ECO:0000256" key="1">
    <source>
        <dbReference type="SAM" id="MobiDB-lite"/>
    </source>
</evidence>
<dbReference type="Pfam" id="PF09580">
    <property type="entry name" value="Spore_YhcN_YlaJ"/>
    <property type="match status" value="1"/>
</dbReference>
<feature type="chain" id="PRO_5006206858" description="Sporulation protein" evidence="2">
    <location>
        <begin position="22"/>
        <end position="187"/>
    </location>
</feature>
<feature type="signal peptide" evidence="2">
    <location>
        <begin position="1"/>
        <end position="21"/>
    </location>
</feature>
<dbReference type="Proteomes" id="UP000050996">
    <property type="component" value="Unassembled WGS sequence"/>
</dbReference>
<dbReference type="STRING" id="1637975.AN957_14160"/>
<keyword evidence="2" id="KW-0732">Signal</keyword>
<dbReference type="PROSITE" id="PS51257">
    <property type="entry name" value="PROKAR_LIPOPROTEIN"/>
    <property type="match status" value="1"/>
</dbReference>
<dbReference type="InterPro" id="IPR019076">
    <property type="entry name" value="Spore_lipoprot_YhcN/YlaJ-like"/>
</dbReference>
<dbReference type="AlphaFoldDB" id="A0A0Q3QN80"/>